<accession>A0A4Q7M8R9</accession>
<organism evidence="1 2">
    <name type="scientific">Xylanimonas ulmi</name>
    <dbReference type="NCBI Taxonomy" id="228973"/>
    <lineage>
        <taxon>Bacteria</taxon>
        <taxon>Bacillati</taxon>
        <taxon>Actinomycetota</taxon>
        <taxon>Actinomycetes</taxon>
        <taxon>Micrococcales</taxon>
        <taxon>Promicromonosporaceae</taxon>
        <taxon>Xylanimonas</taxon>
    </lineage>
</organism>
<evidence type="ECO:0008006" key="3">
    <source>
        <dbReference type="Google" id="ProtNLM"/>
    </source>
</evidence>
<reference evidence="1 2" key="1">
    <citation type="submission" date="2019-02" db="EMBL/GenBank/DDBJ databases">
        <title>Sequencing the genomes of 1000 actinobacteria strains.</title>
        <authorList>
            <person name="Klenk H.-P."/>
        </authorList>
    </citation>
    <scope>NUCLEOTIDE SEQUENCE [LARGE SCALE GENOMIC DNA]</scope>
    <source>
        <strain evidence="1 2">DSM 16932</strain>
    </source>
</reference>
<protein>
    <recommendedName>
        <fullName evidence="3">Excreted virulence factor EspC (Type VII ESX diderm)</fullName>
    </recommendedName>
</protein>
<sequence>MASGYDLEIDMTSLRELADDLQMIMEAFEDADDSAESARHAIGHDELSGVVEDFADKWRVKRGKMTEAVTTLQGVLQGVVDKFTEVDAELAKALEDASRSVGRG</sequence>
<name>A0A4Q7M8R9_9MICO</name>
<keyword evidence="2" id="KW-1185">Reference proteome</keyword>
<proteinExistence type="predicted"/>
<dbReference type="OrthoDB" id="5195569at2"/>
<comment type="caution">
    <text evidence="1">The sequence shown here is derived from an EMBL/GenBank/DDBJ whole genome shotgun (WGS) entry which is preliminary data.</text>
</comment>
<dbReference type="Proteomes" id="UP000293852">
    <property type="component" value="Unassembled WGS sequence"/>
</dbReference>
<dbReference type="EMBL" id="SGWX01000001">
    <property type="protein sequence ID" value="RZS63108.1"/>
    <property type="molecule type" value="Genomic_DNA"/>
</dbReference>
<evidence type="ECO:0000313" key="1">
    <source>
        <dbReference type="EMBL" id="RZS63108.1"/>
    </source>
</evidence>
<dbReference type="AlphaFoldDB" id="A0A4Q7M8R9"/>
<evidence type="ECO:0000313" key="2">
    <source>
        <dbReference type="Proteomes" id="UP000293852"/>
    </source>
</evidence>
<gene>
    <name evidence="1" type="ORF">EV386_3466</name>
</gene>
<dbReference type="RefSeq" id="WP_130416515.1">
    <property type="nucleotide sequence ID" value="NZ_SGWX01000001.1"/>
</dbReference>